<keyword evidence="5 10" id="KW-0418">Kinase</keyword>
<evidence type="ECO:0000259" key="9">
    <source>
        <dbReference type="PROSITE" id="PS51480"/>
    </source>
</evidence>
<dbReference type="GO" id="GO:0047324">
    <property type="term" value="F:phosphoenolpyruvate-glycerone phosphotransferase activity"/>
    <property type="evidence" value="ECO:0007669"/>
    <property type="project" value="UniProtKB-EC"/>
</dbReference>
<dbReference type="SUPFAM" id="SSF101473">
    <property type="entry name" value="DhaL-like"/>
    <property type="match status" value="1"/>
</dbReference>
<evidence type="ECO:0000313" key="11">
    <source>
        <dbReference type="Proteomes" id="UP000515860"/>
    </source>
</evidence>
<evidence type="ECO:0000256" key="7">
    <source>
        <dbReference type="ARBA" id="ARBA00046577"/>
    </source>
</evidence>
<dbReference type="InterPro" id="IPR050861">
    <property type="entry name" value="Dihydroxyacetone_Kinase"/>
</dbReference>
<dbReference type="GO" id="GO:0019563">
    <property type="term" value="P:glycerol catabolic process"/>
    <property type="evidence" value="ECO:0007669"/>
    <property type="project" value="TreeGrafter"/>
</dbReference>
<keyword evidence="11" id="KW-1185">Reference proteome</keyword>
<dbReference type="Pfam" id="PF02734">
    <property type="entry name" value="Dak2"/>
    <property type="match status" value="1"/>
</dbReference>
<organism evidence="10 11">
    <name type="scientific">Wansuia hejianensis</name>
    <dbReference type="NCBI Taxonomy" id="2763667"/>
    <lineage>
        <taxon>Bacteria</taxon>
        <taxon>Bacillati</taxon>
        <taxon>Bacillota</taxon>
        <taxon>Clostridia</taxon>
        <taxon>Lachnospirales</taxon>
        <taxon>Lachnospiraceae</taxon>
        <taxon>Wansuia</taxon>
    </lineage>
</organism>
<dbReference type="PANTHER" id="PTHR28629">
    <property type="entry name" value="TRIOKINASE/FMN CYCLASE"/>
    <property type="match status" value="1"/>
</dbReference>
<dbReference type="InterPro" id="IPR036117">
    <property type="entry name" value="DhaL_dom_sf"/>
</dbReference>
<comment type="pathway">
    <text evidence="2">Polyol metabolism; glycerol degradation.</text>
</comment>
<dbReference type="AlphaFoldDB" id="A0A7G9GCR6"/>
<dbReference type="EC" id="2.7.1.121" evidence="3"/>
<dbReference type="Gene3D" id="1.25.40.340">
    <property type="match status" value="1"/>
</dbReference>
<evidence type="ECO:0000256" key="5">
    <source>
        <dbReference type="ARBA" id="ARBA00022777"/>
    </source>
</evidence>
<dbReference type="PANTHER" id="PTHR28629:SF4">
    <property type="entry name" value="TRIOKINASE_FMN CYCLASE"/>
    <property type="match status" value="1"/>
</dbReference>
<proteinExistence type="predicted"/>
<dbReference type="PROSITE" id="PS51480">
    <property type="entry name" value="DHAL"/>
    <property type="match status" value="1"/>
</dbReference>
<keyword evidence="4" id="KW-0808">Transferase</keyword>
<dbReference type="EMBL" id="CP060635">
    <property type="protein sequence ID" value="QNM08598.1"/>
    <property type="molecule type" value="Genomic_DNA"/>
</dbReference>
<dbReference type="GO" id="GO:0004371">
    <property type="term" value="F:glycerone kinase activity"/>
    <property type="evidence" value="ECO:0007669"/>
    <property type="project" value="InterPro"/>
</dbReference>
<evidence type="ECO:0000256" key="3">
    <source>
        <dbReference type="ARBA" id="ARBA00012095"/>
    </source>
</evidence>
<comment type="subunit">
    <text evidence="7">Homodimer. The dihydroxyacetone kinase complex is composed of a homodimer of DhaM, a homodimer of DhaK and the subunit DhaL.</text>
</comment>
<sequence>MKIFRNDAGKPVLMKMVKGIQENKAYLGEVDGLIGDGDHGMNMNKGFTVFETRFADQEFTFTEGLEELGMILLNEIGGSMGPIYGTILMDMAEAGEGLEEIRVEDFAGMLEAGLEGLCGIVDAKVGDKTLVDTLSPAVDVMKEAAASGKSYEEALPAMKKAAEEGRDSTKDMVAKFGRSSRLGERSRGVLDAGATSCCIILTSMADGILEAVSEA</sequence>
<protein>
    <recommendedName>
        <fullName evidence="3">phosphoenolpyruvate--glycerone phosphotransferase</fullName>
        <ecNumber evidence="3">2.7.1.121</ecNumber>
    </recommendedName>
</protein>
<dbReference type="Proteomes" id="UP000515860">
    <property type="component" value="Chromosome"/>
</dbReference>
<evidence type="ECO:0000256" key="4">
    <source>
        <dbReference type="ARBA" id="ARBA00022679"/>
    </source>
</evidence>
<evidence type="ECO:0000313" key="10">
    <source>
        <dbReference type="EMBL" id="QNM08598.1"/>
    </source>
</evidence>
<name>A0A7G9GCR6_9FIRM</name>
<gene>
    <name evidence="10" type="primary">dhaL</name>
    <name evidence="10" type="ORF">H9Q79_17370</name>
</gene>
<dbReference type="NCBIfam" id="TIGR02365">
    <property type="entry name" value="dha_L_ycgS"/>
    <property type="match status" value="1"/>
</dbReference>
<feature type="domain" description="DhaL" evidence="9">
    <location>
        <begin position="7"/>
        <end position="206"/>
    </location>
</feature>
<comment type="function">
    <text evidence="8">ADP-binding subunit of the dihydroxyacetone kinase, which is responsible for the phosphoenolpyruvate (PEP)-dependent phosphorylation of dihydroxyacetone. DhaL-ADP is converted to DhaL-ATP via a phosphoryl group transfer from DhaM and transmits it to dihydroxyacetone binds to DhaK.</text>
</comment>
<dbReference type="InterPro" id="IPR004007">
    <property type="entry name" value="DhaL_dom"/>
</dbReference>
<dbReference type="RefSeq" id="WP_249328823.1">
    <property type="nucleotide sequence ID" value="NZ_CP060635.1"/>
</dbReference>
<dbReference type="SMART" id="SM01120">
    <property type="entry name" value="Dak2"/>
    <property type="match status" value="1"/>
</dbReference>
<dbReference type="GO" id="GO:0005829">
    <property type="term" value="C:cytosol"/>
    <property type="evidence" value="ECO:0007669"/>
    <property type="project" value="TreeGrafter"/>
</dbReference>
<reference evidence="10 11" key="1">
    <citation type="submission" date="2020-08" db="EMBL/GenBank/DDBJ databases">
        <authorList>
            <person name="Liu C."/>
            <person name="Sun Q."/>
        </authorList>
    </citation>
    <scope>NUCLEOTIDE SEQUENCE [LARGE SCALE GENOMIC DNA]</scope>
    <source>
        <strain evidence="10 11">NSJ-29</strain>
    </source>
</reference>
<keyword evidence="6" id="KW-0319">Glycerol metabolism</keyword>
<evidence type="ECO:0000256" key="2">
    <source>
        <dbReference type="ARBA" id="ARBA00004745"/>
    </source>
</evidence>
<dbReference type="InterPro" id="IPR012737">
    <property type="entry name" value="DhaK_L_YcgS"/>
</dbReference>
<accession>A0A7G9GCR6</accession>
<dbReference type="FunFam" id="1.25.40.340:FF:000002">
    <property type="entry name" value="Dihydroxyacetone kinase, L subunit"/>
    <property type="match status" value="1"/>
</dbReference>
<comment type="catalytic activity">
    <reaction evidence="1">
        <text>dihydroxyacetone + phosphoenolpyruvate = dihydroxyacetone phosphate + pyruvate</text>
        <dbReference type="Rhea" id="RHEA:18381"/>
        <dbReference type="ChEBI" id="CHEBI:15361"/>
        <dbReference type="ChEBI" id="CHEBI:16016"/>
        <dbReference type="ChEBI" id="CHEBI:57642"/>
        <dbReference type="ChEBI" id="CHEBI:58702"/>
        <dbReference type="EC" id="2.7.1.121"/>
    </reaction>
</comment>
<evidence type="ECO:0000256" key="1">
    <source>
        <dbReference type="ARBA" id="ARBA00001113"/>
    </source>
</evidence>
<dbReference type="KEGG" id="whj:H9Q79_17370"/>
<evidence type="ECO:0000256" key="8">
    <source>
        <dbReference type="ARBA" id="ARBA00055771"/>
    </source>
</evidence>
<evidence type="ECO:0000256" key="6">
    <source>
        <dbReference type="ARBA" id="ARBA00022798"/>
    </source>
</evidence>